<dbReference type="Pfam" id="PF06985">
    <property type="entry name" value="HET"/>
    <property type="match status" value="1"/>
</dbReference>
<evidence type="ECO:0000313" key="3">
    <source>
        <dbReference type="EMBL" id="KAF2027725.1"/>
    </source>
</evidence>
<keyword evidence="4" id="KW-1185">Reference proteome</keyword>
<evidence type="ECO:0000259" key="2">
    <source>
        <dbReference type="Pfam" id="PF26640"/>
    </source>
</evidence>
<dbReference type="Pfam" id="PF26640">
    <property type="entry name" value="DUF8212"/>
    <property type="match status" value="1"/>
</dbReference>
<dbReference type="PANTHER" id="PTHR10622">
    <property type="entry name" value="HET DOMAIN-CONTAINING PROTEIN"/>
    <property type="match status" value="1"/>
</dbReference>
<dbReference type="AlphaFoldDB" id="A0A9P4H600"/>
<feature type="domain" description="DUF8212" evidence="2">
    <location>
        <begin position="218"/>
        <end position="286"/>
    </location>
</feature>
<accession>A0A9P4H600</accession>
<feature type="domain" description="Heterokaryon incompatibility" evidence="1">
    <location>
        <begin position="23"/>
        <end position="112"/>
    </location>
</feature>
<protein>
    <submittedName>
        <fullName evidence="3">HET-domain-containing protein</fullName>
    </submittedName>
</protein>
<dbReference type="OrthoDB" id="194358at2759"/>
<reference evidence="3" key="1">
    <citation type="journal article" date="2020" name="Stud. Mycol.">
        <title>101 Dothideomycetes genomes: a test case for predicting lifestyles and emergence of pathogens.</title>
        <authorList>
            <person name="Haridas S."/>
            <person name="Albert R."/>
            <person name="Binder M."/>
            <person name="Bloem J."/>
            <person name="Labutti K."/>
            <person name="Salamov A."/>
            <person name="Andreopoulos B."/>
            <person name="Baker S."/>
            <person name="Barry K."/>
            <person name="Bills G."/>
            <person name="Bluhm B."/>
            <person name="Cannon C."/>
            <person name="Castanera R."/>
            <person name="Culley D."/>
            <person name="Daum C."/>
            <person name="Ezra D."/>
            <person name="Gonzalez J."/>
            <person name="Henrissat B."/>
            <person name="Kuo A."/>
            <person name="Liang C."/>
            <person name="Lipzen A."/>
            <person name="Lutzoni F."/>
            <person name="Magnuson J."/>
            <person name="Mondo S."/>
            <person name="Nolan M."/>
            <person name="Ohm R."/>
            <person name="Pangilinan J."/>
            <person name="Park H.-J."/>
            <person name="Ramirez L."/>
            <person name="Alfaro M."/>
            <person name="Sun H."/>
            <person name="Tritt A."/>
            <person name="Yoshinaga Y."/>
            <person name="Zwiers L.-H."/>
            <person name="Turgeon B."/>
            <person name="Goodwin S."/>
            <person name="Spatafora J."/>
            <person name="Crous P."/>
            <person name="Grigoriev I."/>
        </authorList>
    </citation>
    <scope>NUCLEOTIDE SEQUENCE</scope>
    <source>
        <strain evidence="3">CBS 110217</strain>
    </source>
</reference>
<dbReference type="InterPro" id="IPR058525">
    <property type="entry name" value="DUF8212"/>
</dbReference>
<proteinExistence type="predicted"/>
<comment type="caution">
    <text evidence="3">The sequence shown here is derived from an EMBL/GenBank/DDBJ whole genome shotgun (WGS) entry which is preliminary data.</text>
</comment>
<gene>
    <name evidence="3" type="ORF">EK21DRAFT_102313</name>
</gene>
<dbReference type="InterPro" id="IPR010730">
    <property type="entry name" value="HET"/>
</dbReference>
<organism evidence="3 4">
    <name type="scientific">Setomelanomma holmii</name>
    <dbReference type="NCBI Taxonomy" id="210430"/>
    <lineage>
        <taxon>Eukaryota</taxon>
        <taxon>Fungi</taxon>
        <taxon>Dikarya</taxon>
        <taxon>Ascomycota</taxon>
        <taxon>Pezizomycotina</taxon>
        <taxon>Dothideomycetes</taxon>
        <taxon>Pleosporomycetidae</taxon>
        <taxon>Pleosporales</taxon>
        <taxon>Pleosporineae</taxon>
        <taxon>Phaeosphaeriaceae</taxon>
        <taxon>Setomelanomma</taxon>
    </lineage>
</organism>
<dbReference type="Proteomes" id="UP000799777">
    <property type="component" value="Unassembled WGS sequence"/>
</dbReference>
<sequence length="653" mass="74944">MRLIDAHTLEIHEFLSEDAIPDYAILSHTWGQDECTLQEMQNLNPNTLHDRDGFIKIRLCCEQALKDGLPWAWVDTCCIDKTSTAELSEAINSMFRWYRQAKLCYAYIADAETVDHLAGSRWFTRGWTLQELVAPSDVLFYNSNWQYLGSKSKLRQSIQRVTGIEAEALIDGRLDTVSIAKRMSWAANRQTTRIEDKAYSLMGIFDVNMPLLYGEGKKAFLRLQEAILRISDDHSLFAWGLPFPRARTVREFLNNFSMGKTINMHGIFADSPSDFTHSDDIIVLQDPQSAMPPIVSNNGVRIELQVKRVHGGAVHFAIIYCTVNWDGRWFARCGELVAIPVAELIAPESDVPYRKPEALFLKAPTSLPQPSQSFRNVRLVQTAHAHKDHYRLDVRCSPHATYRESEQSIFFSKDEDVIHAILHYAPAQSDPLSLLPEPDYRRLKHGTTTIHNLARQQDSFLSTAKVRRSDHGLANHDTYLILYPAFAIIVGGTQAEPWVETVLILDDNDPDADFQRLLAVDKRLIRSCATMRFLLSLLEHDTTAGSLSRRPRQHDRRLVMHWHYSYIFRETIEVPGWEYERDSDNLKMKSFPKHVKSKGEQWLSVDAQVQMVWSNLVERGLVLFVELKEASENKSDIIKPPPWWTFRAHDQSA</sequence>
<name>A0A9P4H600_9PLEO</name>
<dbReference type="EMBL" id="ML978222">
    <property type="protein sequence ID" value="KAF2027725.1"/>
    <property type="molecule type" value="Genomic_DNA"/>
</dbReference>
<evidence type="ECO:0000259" key="1">
    <source>
        <dbReference type="Pfam" id="PF06985"/>
    </source>
</evidence>
<dbReference type="PANTHER" id="PTHR10622:SF10">
    <property type="entry name" value="HET DOMAIN-CONTAINING PROTEIN"/>
    <property type="match status" value="1"/>
</dbReference>
<evidence type="ECO:0000313" key="4">
    <source>
        <dbReference type="Proteomes" id="UP000799777"/>
    </source>
</evidence>